<dbReference type="Pfam" id="PF01551">
    <property type="entry name" value="Peptidase_M23"/>
    <property type="match status" value="1"/>
</dbReference>
<dbReference type="PANTHER" id="PTHR21666">
    <property type="entry name" value="PEPTIDASE-RELATED"/>
    <property type="match status" value="1"/>
</dbReference>
<sequence length="234" mass="25551">MDKNYKQKAKDFFKKEGFYVVLFVCLCIITTVATVAIKKTKDSQAQSKIEENSNKEVSLNIDDSNVNNEVQNAERVENTESEVATAEVVANSEVKFTNPIEGNLVREYTYPKPVKISETDLRTISGIDINAAVGSDVKVAAEGVVESAGKGNVDEGVIVVIKHANGIKTKYGYLDASLSVKQGDTVATGTVIGKVGKVPVIFDNDETEGRLNLQVFNANNEQVDPLKYFSYKSK</sequence>
<dbReference type="SUPFAM" id="SSF51261">
    <property type="entry name" value="Duplicated hybrid motif"/>
    <property type="match status" value="1"/>
</dbReference>
<dbReference type="Gene3D" id="2.70.70.10">
    <property type="entry name" value="Glucose Permease (Domain IIA)"/>
    <property type="match status" value="1"/>
</dbReference>
<comment type="caution">
    <text evidence="3">The sequence shown here is derived from an EMBL/GenBank/DDBJ whole genome shotgun (WGS) entry which is preliminary data.</text>
</comment>
<dbReference type="EMBL" id="PVXQ01000009">
    <property type="protein sequence ID" value="PRR83141.1"/>
    <property type="molecule type" value="Genomic_DNA"/>
</dbReference>
<reference evidence="3 4" key="1">
    <citation type="submission" date="2018-03" db="EMBL/GenBank/DDBJ databases">
        <title>Genome sequence of Clostridium vincentii DSM 10228.</title>
        <authorList>
            <person name="Poehlein A."/>
            <person name="Daniel R."/>
        </authorList>
    </citation>
    <scope>NUCLEOTIDE SEQUENCE [LARGE SCALE GENOMIC DNA]</scope>
    <source>
        <strain evidence="3 4">DSM 10228</strain>
    </source>
</reference>
<dbReference type="CDD" id="cd12797">
    <property type="entry name" value="M23_peptidase"/>
    <property type="match status" value="1"/>
</dbReference>
<keyword evidence="4" id="KW-1185">Reference proteome</keyword>
<dbReference type="GO" id="GO:0004222">
    <property type="term" value="F:metalloendopeptidase activity"/>
    <property type="evidence" value="ECO:0007669"/>
    <property type="project" value="TreeGrafter"/>
</dbReference>
<evidence type="ECO:0000313" key="3">
    <source>
        <dbReference type="EMBL" id="PRR83141.1"/>
    </source>
</evidence>
<dbReference type="InterPro" id="IPR011055">
    <property type="entry name" value="Dup_hybrid_motif"/>
</dbReference>
<dbReference type="RefSeq" id="WP_106059182.1">
    <property type="nucleotide sequence ID" value="NZ_PVXQ01000009.1"/>
</dbReference>
<keyword evidence="1" id="KW-1133">Transmembrane helix</keyword>
<dbReference type="PANTHER" id="PTHR21666:SF270">
    <property type="entry name" value="MUREIN HYDROLASE ACTIVATOR ENVC"/>
    <property type="match status" value="1"/>
</dbReference>
<evidence type="ECO:0000259" key="2">
    <source>
        <dbReference type="Pfam" id="PF01551"/>
    </source>
</evidence>
<feature type="transmembrane region" description="Helical" evidence="1">
    <location>
        <begin position="17"/>
        <end position="37"/>
    </location>
</feature>
<dbReference type="AlphaFoldDB" id="A0A2T0BGV9"/>
<accession>A0A2T0BGV9</accession>
<keyword evidence="1" id="KW-0812">Transmembrane</keyword>
<evidence type="ECO:0000313" key="4">
    <source>
        <dbReference type="Proteomes" id="UP000239471"/>
    </source>
</evidence>
<evidence type="ECO:0000256" key="1">
    <source>
        <dbReference type="SAM" id="Phobius"/>
    </source>
</evidence>
<dbReference type="OrthoDB" id="9801106at2"/>
<name>A0A2T0BGV9_9CLOT</name>
<dbReference type="InterPro" id="IPR050570">
    <property type="entry name" value="Cell_wall_metabolism_enzyme"/>
</dbReference>
<proteinExistence type="predicted"/>
<feature type="domain" description="M23ase beta-sheet core" evidence="2">
    <location>
        <begin position="124"/>
        <end position="225"/>
    </location>
</feature>
<keyword evidence="1" id="KW-0472">Membrane</keyword>
<organism evidence="3 4">
    <name type="scientific">Clostridium vincentii</name>
    <dbReference type="NCBI Taxonomy" id="52704"/>
    <lineage>
        <taxon>Bacteria</taxon>
        <taxon>Bacillati</taxon>
        <taxon>Bacillota</taxon>
        <taxon>Clostridia</taxon>
        <taxon>Eubacteriales</taxon>
        <taxon>Clostridiaceae</taxon>
        <taxon>Clostridium</taxon>
    </lineage>
</organism>
<protein>
    <submittedName>
        <fullName evidence="3">Peptidase family M23</fullName>
    </submittedName>
</protein>
<gene>
    <name evidence="3" type="ORF">CLVI_11830</name>
</gene>
<dbReference type="InterPro" id="IPR016047">
    <property type="entry name" value="M23ase_b-sheet_dom"/>
</dbReference>
<dbReference type="Proteomes" id="UP000239471">
    <property type="component" value="Unassembled WGS sequence"/>
</dbReference>